<gene>
    <name evidence="1" type="ORF">UFOVP603_16</name>
</gene>
<sequence>MCELSAGFSKYSCDLPGGVATWYIGSLKDATTGALNYTYSRTGGAITAMANVGAKLFYTVEIDSEMSDFSIKAIGSRENASNAYEITGNIKVSGVTDTLVDKLDKLTRDRICVIAKMNDGTLEVLGIDNGCKFSFDRTSGTKFDDFNGVTLTFSGREVSNPPKVSQAIVTTLLS</sequence>
<protein>
    <submittedName>
        <fullName evidence="1">Uncharacterized protein</fullName>
    </submittedName>
</protein>
<dbReference type="EMBL" id="LR796578">
    <property type="protein sequence ID" value="CAB4152594.1"/>
    <property type="molecule type" value="Genomic_DNA"/>
</dbReference>
<proteinExistence type="predicted"/>
<organism evidence="1">
    <name type="scientific">uncultured Caudovirales phage</name>
    <dbReference type="NCBI Taxonomy" id="2100421"/>
    <lineage>
        <taxon>Viruses</taxon>
        <taxon>Duplodnaviria</taxon>
        <taxon>Heunggongvirae</taxon>
        <taxon>Uroviricota</taxon>
        <taxon>Caudoviricetes</taxon>
        <taxon>Peduoviridae</taxon>
        <taxon>Maltschvirus</taxon>
        <taxon>Maltschvirus maltsch</taxon>
    </lineage>
</organism>
<name>A0A6J5N0D7_9CAUD</name>
<reference evidence="1" key="1">
    <citation type="submission" date="2020-04" db="EMBL/GenBank/DDBJ databases">
        <authorList>
            <person name="Chiriac C."/>
            <person name="Salcher M."/>
            <person name="Ghai R."/>
            <person name="Kavagutti S V."/>
        </authorList>
    </citation>
    <scope>NUCLEOTIDE SEQUENCE</scope>
</reference>
<evidence type="ECO:0000313" key="1">
    <source>
        <dbReference type="EMBL" id="CAB4152594.1"/>
    </source>
</evidence>
<accession>A0A6J5N0D7</accession>